<dbReference type="EMBL" id="JARQZJ010000095">
    <property type="protein sequence ID" value="KAK9885403.1"/>
    <property type="molecule type" value="Genomic_DNA"/>
</dbReference>
<proteinExistence type="predicted"/>
<gene>
    <name evidence="2" type="ORF">WA026_010899</name>
</gene>
<feature type="non-terminal residue" evidence="2">
    <location>
        <position position="1"/>
    </location>
</feature>
<evidence type="ECO:0000313" key="3">
    <source>
        <dbReference type="Proteomes" id="UP001431783"/>
    </source>
</evidence>
<protein>
    <submittedName>
        <fullName evidence="2">Uncharacterized protein</fullName>
    </submittedName>
</protein>
<sequence>FPIREESHKRSKTAVESSTREPVDMGTGTAARISGPRADRDRPRALRDALTAAILRKNAELIDLLGSPDYDRDKAEIEETVTIFANLSNSAWA</sequence>
<evidence type="ECO:0000313" key="2">
    <source>
        <dbReference type="EMBL" id="KAK9885403.1"/>
    </source>
</evidence>
<reference evidence="2 3" key="1">
    <citation type="submission" date="2023-03" db="EMBL/GenBank/DDBJ databases">
        <title>Genome insight into feeding habits of ladybird beetles.</title>
        <authorList>
            <person name="Li H.-S."/>
            <person name="Huang Y.-H."/>
            <person name="Pang H."/>
        </authorList>
    </citation>
    <scope>NUCLEOTIDE SEQUENCE [LARGE SCALE GENOMIC DNA]</scope>
    <source>
        <strain evidence="2">SYSU_2023b</strain>
        <tissue evidence="2">Whole body</tissue>
    </source>
</reference>
<accession>A0AAW1UWA5</accession>
<organism evidence="2 3">
    <name type="scientific">Henosepilachna vigintioctopunctata</name>
    <dbReference type="NCBI Taxonomy" id="420089"/>
    <lineage>
        <taxon>Eukaryota</taxon>
        <taxon>Metazoa</taxon>
        <taxon>Ecdysozoa</taxon>
        <taxon>Arthropoda</taxon>
        <taxon>Hexapoda</taxon>
        <taxon>Insecta</taxon>
        <taxon>Pterygota</taxon>
        <taxon>Neoptera</taxon>
        <taxon>Endopterygota</taxon>
        <taxon>Coleoptera</taxon>
        <taxon>Polyphaga</taxon>
        <taxon>Cucujiformia</taxon>
        <taxon>Coccinelloidea</taxon>
        <taxon>Coccinellidae</taxon>
        <taxon>Epilachninae</taxon>
        <taxon>Epilachnini</taxon>
        <taxon>Henosepilachna</taxon>
    </lineage>
</organism>
<evidence type="ECO:0000256" key="1">
    <source>
        <dbReference type="SAM" id="MobiDB-lite"/>
    </source>
</evidence>
<comment type="caution">
    <text evidence="2">The sequence shown here is derived from an EMBL/GenBank/DDBJ whole genome shotgun (WGS) entry which is preliminary data.</text>
</comment>
<dbReference type="AlphaFoldDB" id="A0AAW1UWA5"/>
<keyword evidence="3" id="KW-1185">Reference proteome</keyword>
<feature type="region of interest" description="Disordered" evidence="1">
    <location>
        <begin position="1"/>
        <end position="43"/>
    </location>
</feature>
<dbReference type="Proteomes" id="UP001431783">
    <property type="component" value="Unassembled WGS sequence"/>
</dbReference>
<name>A0AAW1UWA5_9CUCU</name>